<evidence type="ECO:0000256" key="1">
    <source>
        <dbReference type="SAM" id="MobiDB-lite"/>
    </source>
</evidence>
<evidence type="ECO:0000313" key="2">
    <source>
        <dbReference type="EMBL" id="CEM38244.1"/>
    </source>
</evidence>
<gene>
    <name evidence="2" type="ORF">Cvel_24546</name>
</gene>
<dbReference type="AlphaFoldDB" id="A0A0G4H3X5"/>
<dbReference type="EMBL" id="CDMZ01001838">
    <property type="protein sequence ID" value="CEM38244.1"/>
    <property type="molecule type" value="Genomic_DNA"/>
</dbReference>
<proteinExistence type="predicted"/>
<name>A0A0G4H3X5_9ALVE</name>
<dbReference type="SUPFAM" id="SSF50998">
    <property type="entry name" value="Quinoprotein alcohol dehydrogenase-like"/>
    <property type="match status" value="1"/>
</dbReference>
<dbReference type="InterPro" id="IPR015943">
    <property type="entry name" value="WD40/YVTN_repeat-like_dom_sf"/>
</dbReference>
<sequence length="586" mass="60686">MGNTGVQVVRPVSIVYGKASTPLPSRPACVGTFFDASQGASSGIIVVTDDAIENFSAKTGGRAFVNSNLSRDNATVMSLLQPGSSPKARTLCCTFNPSCSIGSCVIAVCSDLMVRVFDSTRLKPMKQIKLADDSDMPTAVSCPMNNALVVGLADGSLVSYFLETGELAGTYKPPRPTVQAPPSTGASSNGGSGAKVEASESEHKEKTAGTIPSISTPSDFPVSCIAFYEAKGQLLVGHCTPSAAGSPGTGQEDVSLPLRLYSLQSGKCLKEFHGAAESVRAAAVLPVAGGKNPAAVAMTSRALCVWDMKDGSLVLRWQIRSWLPQLRESHRCISATIDTKSSPPVIFASFDAAACVASVALHLSVEKEKTTAAAAAGGGGEGGVKGPASQPSIQTRSEPLKLYAMKDEDDDPAFSRLRAEQRHLCVLWFDTRTETLVCGDGAAAARAVPDIHGNQARRAQERAAVSEQGAEDAGAPGARNGNGAAPVVSADTGASGSPSLPVLSLTHFHRGGKKPEGSPAPSPQPPSRIPAETEEDRGSPGSPNRAPGGVSEMEREEEGEGAASGAASLPFFSFTVDPRRALRKQR</sequence>
<protein>
    <submittedName>
        <fullName evidence="2">Uncharacterized protein</fullName>
    </submittedName>
</protein>
<feature type="compositionally biased region" description="Gly residues" evidence="1">
    <location>
        <begin position="376"/>
        <end position="385"/>
    </location>
</feature>
<reference evidence="2" key="1">
    <citation type="submission" date="2014-11" db="EMBL/GenBank/DDBJ databases">
        <authorList>
            <person name="Otto D Thomas"/>
            <person name="Naeem Raeece"/>
        </authorList>
    </citation>
    <scope>NUCLEOTIDE SEQUENCE</scope>
</reference>
<accession>A0A0G4H3X5</accession>
<dbReference type="VEuPathDB" id="CryptoDB:Cvel_24546"/>
<dbReference type="Gene3D" id="2.130.10.10">
    <property type="entry name" value="YVTN repeat-like/Quinoprotein amine dehydrogenase"/>
    <property type="match status" value="1"/>
</dbReference>
<feature type="compositionally biased region" description="Basic and acidic residues" evidence="1">
    <location>
        <begin position="197"/>
        <end position="207"/>
    </location>
</feature>
<feature type="compositionally biased region" description="Pro residues" evidence="1">
    <location>
        <begin position="518"/>
        <end position="528"/>
    </location>
</feature>
<dbReference type="InterPro" id="IPR011047">
    <property type="entry name" value="Quinoprotein_ADH-like_sf"/>
</dbReference>
<feature type="region of interest" description="Disordered" evidence="1">
    <location>
        <begin position="454"/>
        <end position="586"/>
    </location>
</feature>
<feature type="region of interest" description="Disordered" evidence="1">
    <location>
        <begin position="171"/>
        <end position="213"/>
    </location>
</feature>
<organism evidence="2">
    <name type="scientific">Chromera velia CCMP2878</name>
    <dbReference type="NCBI Taxonomy" id="1169474"/>
    <lineage>
        <taxon>Eukaryota</taxon>
        <taxon>Sar</taxon>
        <taxon>Alveolata</taxon>
        <taxon>Colpodellida</taxon>
        <taxon>Chromeraceae</taxon>
        <taxon>Chromera</taxon>
    </lineage>
</organism>
<feature type="region of interest" description="Disordered" evidence="1">
    <location>
        <begin position="374"/>
        <end position="393"/>
    </location>
</feature>
<feature type="compositionally biased region" description="Low complexity" evidence="1">
    <location>
        <begin position="473"/>
        <end position="486"/>
    </location>
</feature>